<gene>
    <name evidence="1" type="ORF">SAMN05216499_128101</name>
</gene>
<dbReference type="EMBL" id="FRBI01000028">
    <property type="protein sequence ID" value="SHN24797.1"/>
    <property type="molecule type" value="Genomic_DNA"/>
</dbReference>
<evidence type="ECO:0000313" key="2">
    <source>
        <dbReference type="Proteomes" id="UP000184111"/>
    </source>
</evidence>
<evidence type="ECO:0000313" key="1">
    <source>
        <dbReference type="EMBL" id="SHN24797.1"/>
    </source>
</evidence>
<dbReference type="STRING" id="310782.SAMN05216499_128101"/>
<protein>
    <submittedName>
        <fullName evidence="1">Uncharacterized protein</fullName>
    </submittedName>
</protein>
<name>A0A1M7Q3W5_9ACTN</name>
<dbReference type="InterPro" id="IPR012340">
    <property type="entry name" value="NA-bd_OB-fold"/>
</dbReference>
<dbReference type="Gene3D" id="2.40.50.140">
    <property type="entry name" value="Nucleic acid-binding proteins"/>
    <property type="match status" value="1"/>
</dbReference>
<proteinExistence type="predicted"/>
<accession>A0A1M7Q3W5</accession>
<organism evidence="1 2">
    <name type="scientific">Actinacidiphila paucisporea</name>
    <dbReference type="NCBI Taxonomy" id="310782"/>
    <lineage>
        <taxon>Bacteria</taxon>
        <taxon>Bacillati</taxon>
        <taxon>Actinomycetota</taxon>
        <taxon>Actinomycetes</taxon>
        <taxon>Kitasatosporales</taxon>
        <taxon>Streptomycetaceae</taxon>
        <taxon>Actinacidiphila</taxon>
    </lineage>
</organism>
<dbReference type="Proteomes" id="UP000184111">
    <property type="component" value="Unassembled WGS sequence"/>
</dbReference>
<keyword evidence="2" id="KW-1185">Reference proteome</keyword>
<dbReference type="AlphaFoldDB" id="A0A1M7Q3W5"/>
<reference evidence="1 2" key="1">
    <citation type="submission" date="2016-11" db="EMBL/GenBank/DDBJ databases">
        <authorList>
            <person name="Jaros S."/>
            <person name="Januszkiewicz K."/>
            <person name="Wedrychowicz H."/>
        </authorList>
    </citation>
    <scope>NUCLEOTIDE SEQUENCE [LARGE SCALE GENOMIC DNA]</scope>
    <source>
        <strain evidence="1 2">CGMCC 4.2025</strain>
    </source>
</reference>
<sequence>MGEAGQADDDDEGRPVVARDDAVIGCTGELLVGTRGGQGPGEVLVRVRGGTEAFLAWSDYPLPKGATVLVVDSRGTRQVDVIEWADPLDAPAG</sequence>